<feature type="transmembrane region" description="Helical" evidence="7">
    <location>
        <begin position="58"/>
        <end position="77"/>
    </location>
</feature>
<evidence type="ECO:0000313" key="10">
    <source>
        <dbReference type="Proteomes" id="UP000070134"/>
    </source>
</evidence>
<protein>
    <submittedName>
        <fullName evidence="9">Putative glucosyltransferase</fullName>
    </submittedName>
</protein>
<dbReference type="PATRIC" id="fig|37927.3.peg.2967"/>
<dbReference type="Pfam" id="PF13727">
    <property type="entry name" value="CoA_binding_3"/>
    <property type="match status" value="1"/>
</dbReference>
<evidence type="ECO:0000259" key="8">
    <source>
        <dbReference type="Pfam" id="PF02397"/>
    </source>
</evidence>
<dbReference type="GO" id="GO:0016020">
    <property type="term" value="C:membrane"/>
    <property type="evidence" value="ECO:0007669"/>
    <property type="project" value="UniProtKB-SubCell"/>
</dbReference>
<dbReference type="Pfam" id="PF02397">
    <property type="entry name" value="Bac_transf"/>
    <property type="match status" value="1"/>
</dbReference>
<feature type="transmembrane region" description="Helical" evidence="7">
    <location>
        <begin position="123"/>
        <end position="143"/>
    </location>
</feature>
<dbReference type="OrthoDB" id="9808602at2"/>
<name>A0A127A2L8_9MICC</name>
<evidence type="ECO:0000256" key="2">
    <source>
        <dbReference type="ARBA" id="ARBA00006464"/>
    </source>
</evidence>
<dbReference type="PANTHER" id="PTHR30576">
    <property type="entry name" value="COLANIC BIOSYNTHESIS UDP-GLUCOSE LIPID CARRIER TRANSFERASE"/>
    <property type="match status" value="1"/>
</dbReference>
<proteinExistence type="inferred from homology"/>
<dbReference type="Gene3D" id="3.40.50.720">
    <property type="entry name" value="NAD(P)-binding Rossmann-like Domain"/>
    <property type="match status" value="1"/>
</dbReference>
<keyword evidence="6 7" id="KW-0472">Membrane</keyword>
<dbReference type="InterPro" id="IPR017475">
    <property type="entry name" value="EPS_sugar_tfrase"/>
</dbReference>
<sequence length="489" mass="52333">MTARETAARSTSAAIPRTMTRFNLLGWADLACIVWATVGAQMLRFGADDTSIQVSHTWHAPYALVTVVVTAAWWLVLAAGGTREATILGHGPEEYKRVLTSSLWLFGAIAILSYVFGLDTARGYVAVALPLGIVSLLVARWVLRAVLVQSRSDGRNLRRVLVLGAPSSARHLARQLASSPGAGYRAAAAYLPGFPGVVLTGVGHEIPVLGHQDDVSDILSAVAESGVDTVAISGSALAPEELRKLGWELAARNVGMILAPALTDVAGPRIHMQPVGGLPLIHVTTPKLEGGKAALKRTLDIVASVALLAVLGLPMLAVAAAVKLDSPGPALFRQTRIGRAGVSFKMLKFRSMVVDAEARLSELRSLNEGAGLLFKMKHDPRVTQLGRILRRFSIDELPQLINVLRGEMSLVGPRPPLPAEVAGYDDFAHRRLLVKPGVTGLWQVSGRSDLSWEEAIRLDLSYVENWSLAQDLVILLRTARAVLGKTGAY</sequence>
<evidence type="ECO:0000256" key="1">
    <source>
        <dbReference type="ARBA" id="ARBA00004141"/>
    </source>
</evidence>
<dbReference type="PANTHER" id="PTHR30576:SF10">
    <property type="entry name" value="SLL5057 PROTEIN"/>
    <property type="match status" value="1"/>
</dbReference>
<keyword evidence="3 9" id="KW-0808">Transferase</keyword>
<evidence type="ECO:0000256" key="6">
    <source>
        <dbReference type="ARBA" id="ARBA00023136"/>
    </source>
</evidence>
<feature type="transmembrane region" description="Helical" evidence="7">
    <location>
        <begin position="98"/>
        <end position="117"/>
    </location>
</feature>
<evidence type="ECO:0000256" key="5">
    <source>
        <dbReference type="ARBA" id="ARBA00022989"/>
    </source>
</evidence>
<dbReference type="InterPro" id="IPR003362">
    <property type="entry name" value="Bact_transf"/>
</dbReference>
<dbReference type="Proteomes" id="UP000070134">
    <property type="component" value="Chromosome"/>
</dbReference>
<dbReference type="RefSeq" id="WP_141305733.1">
    <property type="nucleotide sequence ID" value="NZ_BJMO01000081.1"/>
</dbReference>
<accession>A0A127A2L8</accession>
<evidence type="ECO:0000313" key="9">
    <source>
        <dbReference type="EMBL" id="AMM33553.1"/>
    </source>
</evidence>
<evidence type="ECO:0000256" key="4">
    <source>
        <dbReference type="ARBA" id="ARBA00022692"/>
    </source>
</evidence>
<keyword evidence="10" id="KW-1185">Reference proteome</keyword>
<comment type="similarity">
    <text evidence="2">Belongs to the bacterial sugar transferase family.</text>
</comment>
<dbReference type="EMBL" id="CP014518">
    <property type="protein sequence ID" value="AMM33553.1"/>
    <property type="molecule type" value="Genomic_DNA"/>
</dbReference>
<dbReference type="NCBIfam" id="TIGR03025">
    <property type="entry name" value="EPS_sugtrans"/>
    <property type="match status" value="1"/>
</dbReference>
<evidence type="ECO:0000256" key="7">
    <source>
        <dbReference type="SAM" id="Phobius"/>
    </source>
</evidence>
<reference evidence="9 10" key="1">
    <citation type="submission" date="2016-02" db="EMBL/GenBank/DDBJ databases">
        <title>Complete genome of Sinomonas atrocyanea KCTC 3377.</title>
        <authorList>
            <person name="Kim K.M."/>
        </authorList>
    </citation>
    <scope>NUCLEOTIDE SEQUENCE [LARGE SCALE GENOMIC DNA]</scope>
    <source>
        <strain evidence="9 10">KCTC 3377</strain>
    </source>
</reference>
<keyword evidence="5 7" id="KW-1133">Transmembrane helix</keyword>
<evidence type="ECO:0000256" key="3">
    <source>
        <dbReference type="ARBA" id="ARBA00022679"/>
    </source>
</evidence>
<comment type="subcellular location">
    <subcellularLocation>
        <location evidence="1">Membrane</location>
        <topology evidence="1">Multi-pass membrane protein</topology>
    </subcellularLocation>
</comment>
<organism evidence="9 10">
    <name type="scientific">Sinomonas atrocyanea</name>
    <dbReference type="NCBI Taxonomy" id="37927"/>
    <lineage>
        <taxon>Bacteria</taxon>
        <taxon>Bacillati</taxon>
        <taxon>Actinomycetota</taxon>
        <taxon>Actinomycetes</taxon>
        <taxon>Micrococcales</taxon>
        <taxon>Micrococcaceae</taxon>
        <taxon>Sinomonas</taxon>
    </lineage>
</organism>
<gene>
    <name evidence="9" type="ORF">SA2016_2888</name>
</gene>
<feature type="transmembrane region" description="Helical" evidence="7">
    <location>
        <begin position="21"/>
        <end position="38"/>
    </location>
</feature>
<feature type="transmembrane region" description="Helical" evidence="7">
    <location>
        <begin position="301"/>
        <end position="322"/>
    </location>
</feature>
<dbReference type="KEGG" id="satk:SA2016_2888"/>
<feature type="domain" description="Bacterial sugar transferase" evidence="8">
    <location>
        <begin position="296"/>
        <end position="483"/>
    </location>
</feature>
<dbReference type="GO" id="GO:0016780">
    <property type="term" value="F:phosphotransferase activity, for other substituted phosphate groups"/>
    <property type="evidence" value="ECO:0007669"/>
    <property type="project" value="TreeGrafter"/>
</dbReference>
<dbReference type="STRING" id="37927.SA2016_2888"/>
<dbReference type="AlphaFoldDB" id="A0A127A2L8"/>
<keyword evidence="4 7" id="KW-0812">Transmembrane</keyword>